<evidence type="ECO:0000313" key="5">
    <source>
        <dbReference type="Proteomes" id="UP000053707"/>
    </source>
</evidence>
<evidence type="ECO:0000256" key="2">
    <source>
        <dbReference type="SAM" id="SignalP"/>
    </source>
</evidence>
<feature type="domain" description="Peptidase M15C" evidence="3">
    <location>
        <begin position="161"/>
        <end position="241"/>
    </location>
</feature>
<dbReference type="InterPro" id="IPR009045">
    <property type="entry name" value="Zn_M74/Hedgehog-like"/>
</dbReference>
<feature type="signal peptide" evidence="2">
    <location>
        <begin position="1"/>
        <end position="29"/>
    </location>
</feature>
<dbReference type="AlphaFoldDB" id="A0A117JK94"/>
<organism evidence="4 5">
    <name type="scientific">Mycobacterium lehmannii</name>
    <dbReference type="NCBI Taxonomy" id="2048550"/>
    <lineage>
        <taxon>Bacteria</taxon>
        <taxon>Bacillati</taxon>
        <taxon>Actinomycetota</taxon>
        <taxon>Actinomycetes</taxon>
        <taxon>Mycobacteriales</taxon>
        <taxon>Mycobacteriaceae</taxon>
        <taxon>Mycobacterium</taxon>
    </lineage>
</organism>
<dbReference type="EMBL" id="LQIR01000014">
    <property type="protein sequence ID" value="KUI17055.1"/>
    <property type="molecule type" value="Genomic_DNA"/>
</dbReference>
<dbReference type="SUPFAM" id="SSF55166">
    <property type="entry name" value="Hedgehog/DD-peptidase"/>
    <property type="match status" value="1"/>
</dbReference>
<protein>
    <recommendedName>
        <fullName evidence="3">Peptidase M15C domain-containing protein</fullName>
    </recommendedName>
</protein>
<dbReference type="Pfam" id="PF13539">
    <property type="entry name" value="Peptidase_M15_4"/>
    <property type="match status" value="1"/>
</dbReference>
<keyword evidence="5" id="KW-1185">Reference proteome</keyword>
<name>A0A117JK94_9MYCO</name>
<dbReference type="Proteomes" id="UP000053707">
    <property type="component" value="Unassembled WGS sequence"/>
</dbReference>
<evidence type="ECO:0000313" key="4">
    <source>
        <dbReference type="EMBL" id="KUI17055.1"/>
    </source>
</evidence>
<dbReference type="CDD" id="cd14845">
    <property type="entry name" value="L-Ala-D-Glu_peptidase_like"/>
    <property type="match status" value="1"/>
</dbReference>
<dbReference type="InterPro" id="IPR039561">
    <property type="entry name" value="Peptidase_M15C"/>
</dbReference>
<evidence type="ECO:0000259" key="3">
    <source>
        <dbReference type="Pfam" id="PF13539"/>
    </source>
</evidence>
<accession>A0A117JK94</accession>
<gene>
    <name evidence="4" type="ORF">AU192_21195</name>
</gene>
<dbReference type="Gene3D" id="3.30.1380.10">
    <property type="match status" value="1"/>
</dbReference>
<proteinExistence type="predicted"/>
<dbReference type="RefSeq" id="WP_064395857.1">
    <property type="nucleotide sequence ID" value="NZ_LQIR01000014.1"/>
</dbReference>
<comment type="caution">
    <text evidence="4">The sequence shown here is derived from an EMBL/GenBank/DDBJ whole genome shotgun (WGS) entry which is preliminary data.</text>
</comment>
<dbReference type="GO" id="GO:0008233">
    <property type="term" value="F:peptidase activity"/>
    <property type="evidence" value="ECO:0007669"/>
    <property type="project" value="InterPro"/>
</dbReference>
<feature type="chain" id="PRO_5007149553" description="Peptidase M15C domain-containing protein" evidence="2">
    <location>
        <begin position="30"/>
        <end position="243"/>
    </location>
</feature>
<feature type="compositionally biased region" description="Low complexity" evidence="1">
    <location>
        <begin position="23"/>
        <end position="47"/>
    </location>
</feature>
<keyword evidence="2" id="KW-0732">Signal</keyword>
<reference evidence="4 5" key="1">
    <citation type="submission" date="2016-01" db="EMBL/GenBank/DDBJ databases">
        <authorList>
            <consortium name="TB Trials Study Group"/>
            <person name="Sutton G."/>
            <person name="Brinkac L."/>
            <person name="Sanka R."/>
            <person name="Adams M."/>
            <person name="Lau E.L."/>
            <person name="Macaden R."/>
            <person name="Grewal H.M.S."/>
        </authorList>
    </citation>
    <scope>NUCLEOTIDE SEQUENCE [LARGE SCALE GENOMIC DNA]</scope>
    <source>
        <strain evidence="4 5">IS-1744</strain>
    </source>
</reference>
<evidence type="ECO:0000256" key="1">
    <source>
        <dbReference type="SAM" id="MobiDB-lite"/>
    </source>
</evidence>
<feature type="region of interest" description="Disordered" evidence="1">
    <location>
        <begin position="22"/>
        <end position="59"/>
    </location>
</feature>
<sequence>MSGRAVAKPVAIFAATALLAQCTSSPPSAESTPPSTSPTTTTQTTTAAPPPPPTTTPTPAEVHAVTAADLGESWRPGCPLGPERLRRIEIDHLGMDLQTHRGELVVHEDLVPQVIEIFEQLREARYPIEKMRTPDRYPGAEDELSMRDNNTSAFNCRDIPGSGNWSHHAYGRAIDINPLINPYIDNAGDLQPANAAPYLDRTRIDPGLLHAGDPAVRIFTDRGWTWGGDWQNPKDYQHFEKPE</sequence>